<dbReference type="InterPro" id="IPR003959">
    <property type="entry name" value="ATPase_AAA_core"/>
</dbReference>
<evidence type="ECO:0000256" key="6">
    <source>
        <dbReference type="SAM" id="MobiDB-lite"/>
    </source>
</evidence>
<dbReference type="FunFam" id="3.40.50.300:FF:001025">
    <property type="entry name" value="ATPase family, AAA domain-containing 2B"/>
    <property type="match status" value="1"/>
</dbReference>
<evidence type="ECO:0000256" key="5">
    <source>
        <dbReference type="SAM" id="Coils"/>
    </source>
</evidence>
<reference evidence="8 9" key="1">
    <citation type="submission" date="2017-06" db="EMBL/GenBank/DDBJ databases">
        <authorList>
            <person name="Kim H.J."/>
            <person name="Triplett B.A."/>
        </authorList>
    </citation>
    <scope>NUCLEOTIDE SEQUENCE [LARGE SCALE GENOMIC DNA]</scope>
    <source>
        <strain evidence="8 9">DSM 8800</strain>
    </source>
</reference>
<dbReference type="Pfam" id="PF00004">
    <property type="entry name" value="AAA"/>
    <property type="match status" value="1"/>
</dbReference>
<sequence>MSEISHQVQRQVAKDEYQRNYEEAKRAIRAYEPEKAARALRQAAENLDELASLSKDLTSTRRTYENKAENYRKTATALEEDGVGAVAEVDDGGKNRSKHDDLGGADDSPFQGDGPNVRVETPDVTFDDVGGMESVKQTLLEQVADPIENADIYQQYGVEPTRGALLQGPPGTGKTFIIRAFAGEMKWNFIELSPADVTSALVGEGAKNIQQVFKTAKENEPCILFFDEIDSVAPSRLGGTQGTQSERQMLTQLLQEINNLEDTDVIVFAATNAPEAVDDAIARAQRLTETIEVPLPDEDSRKAILRVKMRKREVPTDGIDYDRVAKMTEGFSAADMEPVANAAARLAANEAEESGEIVPIEQRHVDEAIRNRKKSKSESEEGGGYLSGGNAR</sequence>
<feature type="coiled-coil region" evidence="5">
    <location>
        <begin position="14"/>
        <end position="81"/>
    </location>
</feature>
<accession>A0A238Y8X4</accession>
<dbReference type="GO" id="GO:0005524">
    <property type="term" value="F:ATP binding"/>
    <property type="evidence" value="ECO:0007669"/>
    <property type="project" value="UniProtKB-KW"/>
</dbReference>
<protein>
    <submittedName>
        <fullName evidence="8">AAA+-type ATPase, SpoVK/Ycf46/Vps4 family</fullName>
    </submittedName>
</protein>
<evidence type="ECO:0000259" key="7">
    <source>
        <dbReference type="SMART" id="SM00382"/>
    </source>
</evidence>
<evidence type="ECO:0000256" key="2">
    <source>
        <dbReference type="ARBA" id="ARBA00022840"/>
    </source>
</evidence>
<comment type="similarity">
    <text evidence="4">Belongs to the AAA ATPase family.</text>
</comment>
<evidence type="ECO:0000313" key="9">
    <source>
        <dbReference type="Proteomes" id="UP000198397"/>
    </source>
</evidence>
<dbReference type="EMBL" id="FZNQ01000034">
    <property type="protein sequence ID" value="SNR67695.1"/>
    <property type="molecule type" value="Genomic_DNA"/>
</dbReference>
<dbReference type="PROSITE" id="PS00674">
    <property type="entry name" value="AAA"/>
    <property type="match status" value="1"/>
</dbReference>
<name>A0A238Y8X4_HALVU</name>
<keyword evidence="3 5" id="KW-0175">Coiled coil</keyword>
<dbReference type="PANTHER" id="PTHR23077">
    <property type="entry name" value="AAA-FAMILY ATPASE"/>
    <property type="match status" value="1"/>
</dbReference>
<dbReference type="GO" id="GO:0016887">
    <property type="term" value="F:ATP hydrolysis activity"/>
    <property type="evidence" value="ECO:0007669"/>
    <property type="project" value="InterPro"/>
</dbReference>
<proteinExistence type="inferred from homology"/>
<organism evidence="8 9">
    <name type="scientific">Halorubrum vacuolatum</name>
    <name type="common">Natronobacterium vacuolatum</name>
    <dbReference type="NCBI Taxonomy" id="63740"/>
    <lineage>
        <taxon>Archaea</taxon>
        <taxon>Methanobacteriati</taxon>
        <taxon>Methanobacteriota</taxon>
        <taxon>Stenosarchaea group</taxon>
        <taxon>Halobacteria</taxon>
        <taxon>Halobacteriales</taxon>
        <taxon>Haloferacaceae</taxon>
        <taxon>Halorubrum</taxon>
    </lineage>
</organism>
<feature type="compositionally biased region" description="Basic and acidic residues" evidence="6">
    <location>
        <begin position="361"/>
        <end position="370"/>
    </location>
</feature>
<dbReference type="InterPro" id="IPR027417">
    <property type="entry name" value="P-loop_NTPase"/>
</dbReference>
<feature type="compositionally biased region" description="Gly residues" evidence="6">
    <location>
        <begin position="382"/>
        <end position="392"/>
    </location>
</feature>
<dbReference type="Gene3D" id="3.40.50.300">
    <property type="entry name" value="P-loop containing nucleotide triphosphate hydrolases"/>
    <property type="match status" value="1"/>
</dbReference>
<gene>
    <name evidence="8" type="ORF">SAMN06264855_13412</name>
</gene>
<feature type="region of interest" description="Disordered" evidence="6">
    <location>
        <begin position="350"/>
        <end position="392"/>
    </location>
</feature>
<dbReference type="AlphaFoldDB" id="A0A238Y8X4"/>
<dbReference type="RefSeq" id="WP_179213698.1">
    <property type="nucleotide sequence ID" value="NZ_FZNQ01000034.1"/>
</dbReference>
<feature type="domain" description="AAA+ ATPase" evidence="7">
    <location>
        <begin position="160"/>
        <end position="297"/>
    </location>
</feature>
<dbReference type="InterPro" id="IPR003593">
    <property type="entry name" value="AAA+_ATPase"/>
</dbReference>
<feature type="compositionally biased region" description="Basic and acidic residues" evidence="6">
    <location>
        <begin position="91"/>
        <end position="102"/>
    </location>
</feature>
<evidence type="ECO:0000256" key="3">
    <source>
        <dbReference type="ARBA" id="ARBA00023054"/>
    </source>
</evidence>
<dbReference type="PANTHER" id="PTHR23077:SF171">
    <property type="entry name" value="NUCLEAR VALOSIN-CONTAINING PROTEIN-LIKE"/>
    <property type="match status" value="1"/>
</dbReference>
<dbReference type="InterPro" id="IPR003960">
    <property type="entry name" value="ATPase_AAA_CS"/>
</dbReference>
<feature type="region of interest" description="Disordered" evidence="6">
    <location>
        <begin position="82"/>
        <end position="119"/>
    </location>
</feature>
<keyword evidence="9" id="KW-1185">Reference proteome</keyword>
<dbReference type="OrthoDB" id="77269at2157"/>
<dbReference type="Gene3D" id="1.10.8.60">
    <property type="match status" value="1"/>
</dbReference>
<evidence type="ECO:0000256" key="1">
    <source>
        <dbReference type="ARBA" id="ARBA00022741"/>
    </source>
</evidence>
<dbReference type="Proteomes" id="UP000198397">
    <property type="component" value="Unassembled WGS sequence"/>
</dbReference>
<evidence type="ECO:0000256" key="4">
    <source>
        <dbReference type="RuleBase" id="RU003651"/>
    </source>
</evidence>
<dbReference type="SUPFAM" id="SSF52540">
    <property type="entry name" value="P-loop containing nucleoside triphosphate hydrolases"/>
    <property type="match status" value="1"/>
</dbReference>
<keyword evidence="1 4" id="KW-0547">Nucleotide-binding</keyword>
<evidence type="ECO:0000313" key="8">
    <source>
        <dbReference type="EMBL" id="SNR67695.1"/>
    </source>
</evidence>
<keyword evidence="2 4" id="KW-0067">ATP-binding</keyword>
<dbReference type="SMART" id="SM00382">
    <property type="entry name" value="AAA"/>
    <property type="match status" value="1"/>
</dbReference>
<dbReference type="InterPro" id="IPR050168">
    <property type="entry name" value="AAA_ATPase_domain"/>
</dbReference>